<evidence type="ECO:0000313" key="2">
    <source>
        <dbReference type="WBParaSite" id="PEQ_0000037201-mRNA-1"/>
    </source>
</evidence>
<dbReference type="WBParaSite" id="PEQ_0000037201-mRNA-1">
    <property type="protein sequence ID" value="PEQ_0000037201-mRNA-1"/>
    <property type="gene ID" value="PEQ_0000037201"/>
</dbReference>
<name>A0A914R1P7_PAREQ</name>
<accession>A0A914R1P7</accession>
<proteinExistence type="predicted"/>
<dbReference type="AlphaFoldDB" id="A0A914R1P7"/>
<reference evidence="2" key="1">
    <citation type="submission" date="2022-11" db="UniProtKB">
        <authorList>
            <consortium name="WormBaseParasite"/>
        </authorList>
    </citation>
    <scope>IDENTIFICATION</scope>
</reference>
<evidence type="ECO:0000313" key="1">
    <source>
        <dbReference type="Proteomes" id="UP000887564"/>
    </source>
</evidence>
<organism evidence="1 2">
    <name type="scientific">Parascaris equorum</name>
    <name type="common">Equine roundworm</name>
    <dbReference type="NCBI Taxonomy" id="6256"/>
    <lineage>
        <taxon>Eukaryota</taxon>
        <taxon>Metazoa</taxon>
        <taxon>Ecdysozoa</taxon>
        <taxon>Nematoda</taxon>
        <taxon>Chromadorea</taxon>
        <taxon>Rhabditida</taxon>
        <taxon>Spirurina</taxon>
        <taxon>Ascaridomorpha</taxon>
        <taxon>Ascaridoidea</taxon>
        <taxon>Ascarididae</taxon>
        <taxon>Parascaris</taxon>
    </lineage>
</organism>
<keyword evidence="1" id="KW-1185">Reference proteome</keyword>
<protein>
    <submittedName>
        <fullName evidence="2">Uncharacterized protein</fullName>
    </submittedName>
</protein>
<dbReference type="Proteomes" id="UP000887564">
    <property type="component" value="Unplaced"/>
</dbReference>
<sequence length="77" mass="8853">MGDTICTVHDALHTHRRNESATFRIVAVVNFAEKINTMGIDDFKKLFHEIQVRGPCPHELTKHAHELNTKKCRYHGS</sequence>